<feature type="signal peptide" evidence="1">
    <location>
        <begin position="1"/>
        <end position="33"/>
    </location>
</feature>
<keyword evidence="3" id="KW-1185">Reference proteome</keyword>
<accession>A0A3N4L8N4</accession>
<keyword evidence="1" id="KW-0732">Signal</keyword>
<evidence type="ECO:0000313" key="2">
    <source>
        <dbReference type="EMBL" id="RPB18966.1"/>
    </source>
</evidence>
<dbReference type="InParanoid" id="A0A3N4L8N4"/>
<evidence type="ECO:0000313" key="3">
    <source>
        <dbReference type="Proteomes" id="UP000267821"/>
    </source>
</evidence>
<name>A0A3N4L8N4_9PEZI</name>
<dbReference type="AlphaFoldDB" id="A0A3N4L8N4"/>
<organism evidence="2 3">
    <name type="scientific">Terfezia boudieri ATCC MYA-4762</name>
    <dbReference type="NCBI Taxonomy" id="1051890"/>
    <lineage>
        <taxon>Eukaryota</taxon>
        <taxon>Fungi</taxon>
        <taxon>Dikarya</taxon>
        <taxon>Ascomycota</taxon>
        <taxon>Pezizomycotina</taxon>
        <taxon>Pezizomycetes</taxon>
        <taxon>Pezizales</taxon>
        <taxon>Pezizaceae</taxon>
        <taxon>Terfezia</taxon>
    </lineage>
</organism>
<reference evidence="2 3" key="1">
    <citation type="journal article" date="2018" name="Nat. Ecol. Evol.">
        <title>Pezizomycetes genomes reveal the molecular basis of ectomycorrhizal truffle lifestyle.</title>
        <authorList>
            <person name="Murat C."/>
            <person name="Payen T."/>
            <person name="Noel B."/>
            <person name="Kuo A."/>
            <person name="Morin E."/>
            <person name="Chen J."/>
            <person name="Kohler A."/>
            <person name="Krizsan K."/>
            <person name="Balestrini R."/>
            <person name="Da Silva C."/>
            <person name="Montanini B."/>
            <person name="Hainaut M."/>
            <person name="Levati E."/>
            <person name="Barry K.W."/>
            <person name="Belfiori B."/>
            <person name="Cichocki N."/>
            <person name="Clum A."/>
            <person name="Dockter R.B."/>
            <person name="Fauchery L."/>
            <person name="Guy J."/>
            <person name="Iotti M."/>
            <person name="Le Tacon F."/>
            <person name="Lindquist E.A."/>
            <person name="Lipzen A."/>
            <person name="Malagnac F."/>
            <person name="Mello A."/>
            <person name="Molinier V."/>
            <person name="Miyauchi S."/>
            <person name="Poulain J."/>
            <person name="Riccioni C."/>
            <person name="Rubini A."/>
            <person name="Sitrit Y."/>
            <person name="Splivallo R."/>
            <person name="Traeger S."/>
            <person name="Wang M."/>
            <person name="Zifcakova L."/>
            <person name="Wipf D."/>
            <person name="Zambonelli A."/>
            <person name="Paolocci F."/>
            <person name="Nowrousian M."/>
            <person name="Ottonello S."/>
            <person name="Baldrian P."/>
            <person name="Spatafora J.W."/>
            <person name="Henrissat B."/>
            <person name="Nagy L.G."/>
            <person name="Aury J.M."/>
            <person name="Wincker P."/>
            <person name="Grigoriev I.V."/>
            <person name="Bonfante P."/>
            <person name="Martin F.M."/>
        </authorList>
    </citation>
    <scope>NUCLEOTIDE SEQUENCE [LARGE SCALE GENOMIC DNA]</scope>
    <source>
        <strain evidence="2 3">ATCC MYA-4762</strain>
    </source>
</reference>
<dbReference type="EMBL" id="ML121602">
    <property type="protein sequence ID" value="RPB18966.1"/>
    <property type="molecule type" value="Genomic_DNA"/>
</dbReference>
<proteinExistence type="predicted"/>
<dbReference type="Proteomes" id="UP000267821">
    <property type="component" value="Unassembled WGS sequence"/>
</dbReference>
<sequence>MNTVLLFFSSSHSKVCVIFSLLFSLSFLCKILQSEVGELPTFSIYVTSRNFIFFSEEHNNKLYTHTKSPNPPSIPVLSSPHNPPHTPLSYSLTIASISCPTYLVLSPLCPPPPPGVSMGYLTHRLGNVGMQQGPFRK</sequence>
<gene>
    <name evidence="2" type="ORF">L211DRAFT_670042</name>
</gene>
<feature type="chain" id="PRO_5018236820" evidence="1">
    <location>
        <begin position="34"/>
        <end position="137"/>
    </location>
</feature>
<protein>
    <submittedName>
        <fullName evidence="2">Uncharacterized protein</fullName>
    </submittedName>
</protein>
<evidence type="ECO:0000256" key="1">
    <source>
        <dbReference type="SAM" id="SignalP"/>
    </source>
</evidence>